<name>A0A1H9CMZ1_9GAMM</name>
<proteinExistence type="predicted"/>
<keyword evidence="2" id="KW-0540">Nuclease</keyword>
<dbReference type="Proteomes" id="UP000198749">
    <property type="component" value="Unassembled WGS sequence"/>
</dbReference>
<evidence type="ECO:0000313" key="2">
    <source>
        <dbReference type="EMBL" id="SEQ02529.1"/>
    </source>
</evidence>
<evidence type="ECO:0000259" key="1">
    <source>
        <dbReference type="Pfam" id="PF14279"/>
    </source>
</evidence>
<keyword evidence="3" id="KW-1185">Reference proteome</keyword>
<dbReference type="InterPro" id="IPR029471">
    <property type="entry name" value="HNH_5"/>
</dbReference>
<gene>
    <name evidence="2" type="ORF">SAMN03080615_00067</name>
</gene>
<evidence type="ECO:0000313" key="3">
    <source>
        <dbReference type="Proteomes" id="UP000198749"/>
    </source>
</evidence>
<feature type="domain" description="HNH endonuclease 5" evidence="1">
    <location>
        <begin position="5"/>
        <end position="53"/>
    </location>
</feature>
<dbReference type="AlphaFoldDB" id="A0A1H9CMZ1"/>
<organism evidence="2 3">
    <name type="scientific">Amphritea atlantica</name>
    <dbReference type="NCBI Taxonomy" id="355243"/>
    <lineage>
        <taxon>Bacteria</taxon>
        <taxon>Pseudomonadati</taxon>
        <taxon>Pseudomonadota</taxon>
        <taxon>Gammaproteobacteria</taxon>
        <taxon>Oceanospirillales</taxon>
        <taxon>Oceanospirillaceae</taxon>
        <taxon>Amphritea</taxon>
    </lineage>
</organism>
<dbReference type="Pfam" id="PF14279">
    <property type="entry name" value="HNH_5"/>
    <property type="match status" value="1"/>
</dbReference>
<dbReference type="EMBL" id="FOGB01000001">
    <property type="protein sequence ID" value="SEQ02529.1"/>
    <property type="molecule type" value="Genomic_DNA"/>
</dbReference>
<dbReference type="GO" id="GO:0004519">
    <property type="term" value="F:endonuclease activity"/>
    <property type="evidence" value="ECO:0007669"/>
    <property type="project" value="UniProtKB-KW"/>
</dbReference>
<reference evidence="3" key="1">
    <citation type="submission" date="2016-10" db="EMBL/GenBank/DDBJ databases">
        <authorList>
            <person name="Varghese N."/>
            <person name="Submissions S."/>
        </authorList>
    </citation>
    <scope>NUCLEOTIDE SEQUENCE [LARGE SCALE GENOMIC DNA]</scope>
    <source>
        <strain evidence="3">DSM 18887</strain>
    </source>
</reference>
<keyword evidence="2" id="KW-0255">Endonuclease</keyword>
<keyword evidence="2" id="KW-0378">Hydrolase</keyword>
<sequence length="419" mass="47026">MEKYCIICREESDNFSDEHVIPDALGGYYHIYTVCKECNSDLGSSVDAKLVNHQFAEFQRYLLGLTGKSKKLPNPFSGTHHIAEDVNKKIQLRLGEDGKPTPYTITNVSYEELETEGGGTKVSICIDASDEKKLDSILEKIAKKLQVPIEQLEGIDRSVQTVEKPNIKCSLSIDLADFKIGLLKIAYEFSVDTVDGYFSDPSAIEISEILKNAKYDSVEKFVSIGSGFDHQIFDGLRDYLDFESKKHYLIIVGSQDHGLVCLVHLHGMFSVGVRLSNLPYPDSLAVIGVNDIEKKSFRKIHPEQLLQEVFAPPELRFQYYFPTEHAAQEFLDLQTSEEFGFHTTEAGHPVFDSQGNPLDSDLYSKMKESEHLVTSEALEGGGIAHTFPIQDELFIKILPTGKLVQVIAVREELRQIAKL</sequence>
<accession>A0A1H9CMZ1</accession>
<protein>
    <submittedName>
        <fullName evidence="2">HNH endonuclease</fullName>
    </submittedName>
</protein>